<proteinExistence type="predicted"/>
<dbReference type="EMBL" id="FLRH01000003">
    <property type="protein sequence ID" value="SBT65774.1"/>
    <property type="molecule type" value="Genomic_DNA"/>
</dbReference>
<dbReference type="RefSeq" id="WP_091573665.1">
    <property type="nucleotide sequence ID" value="NZ_FLRH01000003.1"/>
</dbReference>
<evidence type="ECO:0000313" key="3">
    <source>
        <dbReference type="Proteomes" id="UP000199558"/>
    </source>
</evidence>
<feature type="domain" description="Trypsin-co-occurring" evidence="1">
    <location>
        <begin position="34"/>
        <end position="114"/>
    </location>
</feature>
<gene>
    <name evidence="2" type="ORF">GA0070622_2783</name>
</gene>
<name>A0A1A9B9X2_9ACTN</name>
<sequence length="121" mass="13107">MSERIEYLSFADGDVLPIDARSPLAADSPFEVPPQPVARDTDRDLGRRLTESAEDALERIRRFGTLAAERFADMPQQPDKVIVQLAVVVSAEVGVVLAKSAGSANLTITVEWNREGAARTG</sequence>
<keyword evidence="3" id="KW-1185">Reference proteome</keyword>
<dbReference type="NCBIfam" id="NF041216">
    <property type="entry name" value="CU044_2847_fam"/>
    <property type="match status" value="1"/>
</dbReference>
<dbReference type="Proteomes" id="UP000199558">
    <property type="component" value="Unassembled WGS sequence"/>
</dbReference>
<dbReference type="STRING" id="946078.GA0070622_2783"/>
<dbReference type="Pfam" id="PF19493">
    <property type="entry name" value="Trypco1"/>
    <property type="match status" value="1"/>
</dbReference>
<accession>A0A1A9B9X2</accession>
<protein>
    <recommendedName>
        <fullName evidence="1">Trypsin-co-occurring domain-containing protein</fullName>
    </recommendedName>
</protein>
<evidence type="ECO:0000313" key="2">
    <source>
        <dbReference type="EMBL" id="SBT65774.1"/>
    </source>
</evidence>
<organism evidence="2 3">
    <name type="scientific">Micromonospora sediminicola</name>
    <dbReference type="NCBI Taxonomy" id="946078"/>
    <lineage>
        <taxon>Bacteria</taxon>
        <taxon>Bacillati</taxon>
        <taxon>Actinomycetota</taxon>
        <taxon>Actinomycetes</taxon>
        <taxon>Micromonosporales</taxon>
        <taxon>Micromonosporaceae</taxon>
        <taxon>Micromonospora</taxon>
    </lineage>
</organism>
<reference evidence="3" key="1">
    <citation type="submission" date="2016-06" db="EMBL/GenBank/DDBJ databases">
        <authorList>
            <person name="Varghese N."/>
            <person name="Submissions Spin"/>
        </authorList>
    </citation>
    <scope>NUCLEOTIDE SEQUENCE [LARGE SCALE GENOMIC DNA]</scope>
    <source>
        <strain evidence="3">DSM 45794</strain>
    </source>
</reference>
<evidence type="ECO:0000259" key="1">
    <source>
        <dbReference type="Pfam" id="PF19493"/>
    </source>
</evidence>
<dbReference type="InterPro" id="IPR045794">
    <property type="entry name" value="Trypco1"/>
</dbReference>
<dbReference type="AlphaFoldDB" id="A0A1A9B9X2"/>